<dbReference type="Proteomes" id="UP000886632">
    <property type="component" value="Unassembled WGS sequence"/>
</dbReference>
<dbReference type="Pfam" id="PF14030">
    <property type="entry name" value="DUF4245"/>
    <property type="match status" value="1"/>
</dbReference>
<proteinExistence type="predicted"/>
<sequence length="190" mass="19782">MTTPSVPSSGAQPRSRYSMGSGANMARSLLVVLALVAGLIALVPRVDSVRQPAVDAASVVSYAVKDSGTPFSFPAGLPSGWTATSARFATSTDSRPTWQAGWTTPAGQFVGLRQTVDATPAWVATGITGGKVTGSAEVAGRTWEIRTDERNQLYAVSVSADKLTTVVSATGGMDDIRYFIERLEPAKAAS</sequence>
<dbReference type="EMBL" id="JADKGK010000020">
    <property type="protein sequence ID" value="MBL0004048.1"/>
    <property type="molecule type" value="Genomic_DNA"/>
</dbReference>
<dbReference type="AlphaFoldDB" id="A0A935CC74"/>
<dbReference type="EMBL" id="JADIXZ010000001">
    <property type="protein sequence ID" value="MBK6299643.1"/>
    <property type="molecule type" value="Genomic_DNA"/>
</dbReference>
<accession>A0A935CC74</accession>
<comment type="caution">
    <text evidence="1">The sequence shown here is derived from an EMBL/GenBank/DDBJ whole genome shotgun (WGS) entry which is preliminary data.</text>
</comment>
<evidence type="ECO:0000313" key="2">
    <source>
        <dbReference type="EMBL" id="MBL0004048.1"/>
    </source>
</evidence>
<name>A0A935CC74_9MICO</name>
<evidence type="ECO:0000313" key="1">
    <source>
        <dbReference type="EMBL" id="MBK6299643.1"/>
    </source>
</evidence>
<evidence type="ECO:0000313" key="3">
    <source>
        <dbReference type="Proteomes" id="UP000718281"/>
    </source>
</evidence>
<dbReference type="InterPro" id="IPR025339">
    <property type="entry name" value="DUF4245"/>
</dbReference>
<organism evidence="1 3">
    <name type="scientific">Candidatus Phosphoribacter hodrii</name>
    <dbReference type="NCBI Taxonomy" id="2953743"/>
    <lineage>
        <taxon>Bacteria</taxon>
        <taxon>Bacillati</taxon>
        <taxon>Actinomycetota</taxon>
        <taxon>Actinomycetes</taxon>
        <taxon>Micrococcales</taxon>
        <taxon>Dermatophilaceae</taxon>
        <taxon>Candidatus Phosphoribacter</taxon>
    </lineage>
</organism>
<dbReference type="Proteomes" id="UP000718281">
    <property type="component" value="Unassembled WGS sequence"/>
</dbReference>
<reference evidence="1 3" key="1">
    <citation type="submission" date="2020-10" db="EMBL/GenBank/DDBJ databases">
        <title>Connecting structure to function with the recovery of over 1000 high-quality activated sludge metagenome-assembled genomes encoding full-length rRNA genes using long-read sequencing.</title>
        <authorList>
            <person name="Singleton C.M."/>
            <person name="Petriglieri F."/>
            <person name="Kristensen J.M."/>
            <person name="Kirkegaard R.H."/>
            <person name="Michaelsen T.Y."/>
            <person name="Andersen M.H."/>
            <person name="Karst S.M."/>
            <person name="Dueholm M.S."/>
            <person name="Nielsen P.H."/>
            <person name="Albertsen M."/>
        </authorList>
    </citation>
    <scope>NUCLEOTIDE SEQUENCE [LARGE SCALE GENOMIC DNA]</scope>
    <source>
        <strain evidence="1">AalE_18-Q3-R2-46_BAT3C.188</strain>
        <strain evidence="2">Ribe_18-Q3-R11-54_MAXAC.001</strain>
    </source>
</reference>
<protein>
    <submittedName>
        <fullName evidence="1">DUF4245 domain-containing protein</fullName>
    </submittedName>
</protein>
<gene>
    <name evidence="1" type="ORF">IPF40_00840</name>
    <name evidence="2" type="ORF">IPP00_08725</name>
</gene>